<evidence type="ECO:0000313" key="2">
    <source>
        <dbReference type="Proteomes" id="UP001209878"/>
    </source>
</evidence>
<name>A0AAD9UH77_RIDPI</name>
<protein>
    <submittedName>
        <fullName evidence="1">Uncharacterized protein</fullName>
    </submittedName>
</protein>
<dbReference type="Proteomes" id="UP001209878">
    <property type="component" value="Unassembled WGS sequence"/>
</dbReference>
<reference evidence="1" key="1">
    <citation type="journal article" date="2023" name="Mol. Biol. Evol.">
        <title>Third-Generation Sequencing Reveals the Adaptive Role of the Epigenome in Three Deep-Sea Polychaetes.</title>
        <authorList>
            <person name="Perez M."/>
            <person name="Aroh O."/>
            <person name="Sun Y."/>
            <person name="Lan Y."/>
            <person name="Juniper S.K."/>
            <person name="Young C.R."/>
            <person name="Angers B."/>
            <person name="Qian P.Y."/>
        </authorList>
    </citation>
    <scope>NUCLEOTIDE SEQUENCE</scope>
    <source>
        <strain evidence="1">R07B-5</strain>
    </source>
</reference>
<sequence length="86" mass="9966">MISTTLSWSVSCLHDEYHGHMVSAMPIWPNTQCQTLMITPHANCHPTSIYGQCHAHMVRSRLQYQHLKCYNENEHNGFLTMKPLLL</sequence>
<comment type="caution">
    <text evidence="1">The sequence shown here is derived from an EMBL/GenBank/DDBJ whole genome shotgun (WGS) entry which is preliminary data.</text>
</comment>
<dbReference type="EMBL" id="JAODUO010000114">
    <property type="protein sequence ID" value="KAK2189087.1"/>
    <property type="molecule type" value="Genomic_DNA"/>
</dbReference>
<dbReference type="AlphaFoldDB" id="A0AAD9UH77"/>
<accession>A0AAD9UH77</accession>
<evidence type="ECO:0000313" key="1">
    <source>
        <dbReference type="EMBL" id="KAK2189087.1"/>
    </source>
</evidence>
<proteinExistence type="predicted"/>
<keyword evidence="2" id="KW-1185">Reference proteome</keyword>
<gene>
    <name evidence="1" type="ORF">NP493_115g05039</name>
</gene>
<organism evidence="1 2">
    <name type="scientific">Ridgeia piscesae</name>
    <name type="common">Tubeworm</name>
    <dbReference type="NCBI Taxonomy" id="27915"/>
    <lineage>
        <taxon>Eukaryota</taxon>
        <taxon>Metazoa</taxon>
        <taxon>Spiralia</taxon>
        <taxon>Lophotrochozoa</taxon>
        <taxon>Annelida</taxon>
        <taxon>Polychaeta</taxon>
        <taxon>Sedentaria</taxon>
        <taxon>Canalipalpata</taxon>
        <taxon>Sabellida</taxon>
        <taxon>Siboglinidae</taxon>
        <taxon>Ridgeia</taxon>
    </lineage>
</organism>